<dbReference type="PROSITE" id="PS50975">
    <property type="entry name" value="ATP_GRASP"/>
    <property type="match status" value="1"/>
</dbReference>
<proteinExistence type="predicted"/>
<evidence type="ECO:0000313" key="6">
    <source>
        <dbReference type="EMBL" id="KJF17003.1"/>
    </source>
</evidence>
<dbReference type="AlphaFoldDB" id="A0A0D8HGE9"/>
<dbReference type="PANTHER" id="PTHR43585:SF2">
    <property type="entry name" value="ATP-GRASP ENZYME FSQD"/>
    <property type="match status" value="1"/>
</dbReference>
<evidence type="ECO:0000256" key="4">
    <source>
        <dbReference type="PROSITE-ProRule" id="PRU00409"/>
    </source>
</evidence>
<keyword evidence="2 4" id="KW-0547">Nucleotide-binding</keyword>
<feature type="domain" description="ATP-grasp" evidence="5">
    <location>
        <begin position="145"/>
        <end position="343"/>
    </location>
</feature>
<comment type="caution">
    <text evidence="6">The sequence shown here is derived from an EMBL/GenBank/DDBJ whole genome shotgun (WGS) entry which is preliminary data.</text>
</comment>
<dbReference type="STRING" id="1280514.AXFE_21380"/>
<reference evidence="6 7" key="1">
    <citation type="submission" date="2015-01" db="EMBL/GenBank/DDBJ databases">
        <title>Draft genome of the acidophilic iron oxidizer Acidithrix ferrooxidans strain Py-F3.</title>
        <authorList>
            <person name="Poehlein A."/>
            <person name="Eisen S."/>
            <person name="Schloemann M."/>
            <person name="Johnson B.D."/>
            <person name="Daniel R."/>
            <person name="Muehling M."/>
        </authorList>
    </citation>
    <scope>NUCLEOTIDE SEQUENCE [LARGE SCALE GENOMIC DNA]</scope>
    <source>
        <strain evidence="6 7">Py-F3</strain>
    </source>
</reference>
<evidence type="ECO:0000259" key="5">
    <source>
        <dbReference type="PROSITE" id="PS50975"/>
    </source>
</evidence>
<dbReference type="InterPro" id="IPR011761">
    <property type="entry name" value="ATP-grasp"/>
</dbReference>
<keyword evidence="7" id="KW-1185">Reference proteome</keyword>
<dbReference type="Gene3D" id="3.30.470.20">
    <property type="entry name" value="ATP-grasp fold, B domain"/>
    <property type="match status" value="1"/>
</dbReference>
<dbReference type="SUPFAM" id="SSF56059">
    <property type="entry name" value="Glutathione synthetase ATP-binding domain-like"/>
    <property type="match status" value="1"/>
</dbReference>
<evidence type="ECO:0000256" key="2">
    <source>
        <dbReference type="ARBA" id="ARBA00022741"/>
    </source>
</evidence>
<dbReference type="EC" id="6.3.2.4" evidence="6"/>
<organism evidence="6 7">
    <name type="scientific">Acidithrix ferrooxidans</name>
    <dbReference type="NCBI Taxonomy" id="1280514"/>
    <lineage>
        <taxon>Bacteria</taxon>
        <taxon>Bacillati</taxon>
        <taxon>Actinomycetota</taxon>
        <taxon>Acidimicrobiia</taxon>
        <taxon>Acidimicrobiales</taxon>
        <taxon>Acidimicrobiaceae</taxon>
        <taxon>Acidithrix</taxon>
    </lineage>
</organism>
<sequence length="444" mass="48470">MAKPDQKKEPVGAFEVQVRGFITRPQRRESDADMERLMIIMPANTYRAQRFITAAIELGVEVTVATDSDFSPPDPTKNVIDGISFCDPKSAGRALGEIAIEKGIKKAIAIDEGGVEVAAWTQATISNLSSPPIGTLVSRDKANLRKTLTAAGVPQPTMHQVIKGEQLEQFSENDFPLIVKPSKGSGSIGVVRADNLKELKEALEITDLVISEMALNDQVTLIESYIGGTEFAVELLVVEGKVHVLAIFEKPDPLEGPYFEETIYITPPRISKSDYEAIVASMDLCIKALDISNGPMHIEVRVRPDGVVFPIDIATRSIGGNCSDVLNFDGMVSLETLIISNALNLEMPNISREKQASGVYMIPVDDRGYLREISGLHDAERVGFIESISITAAIGNHYRPVPYDNKYLGFIFAKAPTSALVEAALRKARKRLNIVYSPSKSELV</sequence>
<dbReference type="InterPro" id="IPR052032">
    <property type="entry name" value="ATP-dep_AA_Ligase"/>
</dbReference>
<dbReference type="GO" id="GO:0008716">
    <property type="term" value="F:D-alanine-D-alanine ligase activity"/>
    <property type="evidence" value="ECO:0007669"/>
    <property type="project" value="UniProtKB-EC"/>
</dbReference>
<protein>
    <submittedName>
        <fullName evidence="6">D-alanine--D-alanine ligase</fullName>
        <ecNumber evidence="6">6.3.2.4</ecNumber>
    </submittedName>
</protein>
<accession>A0A0D8HGE9</accession>
<evidence type="ECO:0000313" key="7">
    <source>
        <dbReference type="Proteomes" id="UP000032360"/>
    </source>
</evidence>
<gene>
    <name evidence="6" type="primary">ddl1</name>
    <name evidence="6" type="ORF">AXFE_21380</name>
</gene>
<keyword evidence="1 6" id="KW-0436">Ligase</keyword>
<evidence type="ECO:0000256" key="1">
    <source>
        <dbReference type="ARBA" id="ARBA00022598"/>
    </source>
</evidence>
<evidence type="ECO:0000256" key="3">
    <source>
        <dbReference type="ARBA" id="ARBA00022840"/>
    </source>
</evidence>
<dbReference type="EMBL" id="JXYS01000068">
    <property type="protein sequence ID" value="KJF17003.1"/>
    <property type="molecule type" value="Genomic_DNA"/>
</dbReference>
<name>A0A0D8HGE9_9ACTN</name>
<dbReference type="InterPro" id="IPR040570">
    <property type="entry name" value="LAL_C2"/>
</dbReference>
<dbReference type="GO" id="GO:0046872">
    <property type="term" value="F:metal ion binding"/>
    <property type="evidence" value="ECO:0007669"/>
    <property type="project" value="InterPro"/>
</dbReference>
<dbReference type="PANTHER" id="PTHR43585">
    <property type="entry name" value="FUMIPYRROLE BIOSYNTHESIS PROTEIN C"/>
    <property type="match status" value="1"/>
</dbReference>
<dbReference type="Proteomes" id="UP000032360">
    <property type="component" value="Unassembled WGS sequence"/>
</dbReference>
<dbReference type="Pfam" id="PF18603">
    <property type="entry name" value="LAL_C2"/>
    <property type="match status" value="1"/>
</dbReference>
<dbReference type="GO" id="GO:0005524">
    <property type="term" value="F:ATP binding"/>
    <property type="evidence" value="ECO:0007669"/>
    <property type="project" value="UniProtKB-UniRule"/>
</dbReference>
<dbReference type="Pfam" id="PF13535">
    <property type="entry name" value="ATP-grasp_4"/>
    <property type="match status" value="1"/>
</dbReference>
<keyword evidence="3 4" id="KW-0067">ATP-binding</keyword>